<accession>A0A5E7UYU3</accession>
<comment type="similarity">
    <text evidence="1">Belongs to the LDH2/MDH2 oxidoreductase family.</text>
</comment>
<evidence type="ECO:0000256" key="1">
    <source>
        <dbReference type="ARBA" id="ARBA00006056"/>
    </source>
</evidence>
<evidence type="ECO:0000313" key="3">
    <source>
        <dbReference type="EMBL" id="VVQ12704.1"/>
    </source>
</evidence>
<dbReference type="GO" id="GO:0016491">
    <property type="term" value="F:oxidoreductase activity"/>
    <property type="evidence" value="ECO:0007669"/>
    <property type="project" value="UniProtKB-KW"/>
</dbReference>
<proteinExistence type="inferred from homology"/>
<organism evidence="3 4">
    <name type="scientific">Pseudomonas fluorescens</name>
    <dbReference type="NCBI Taxonomy" id="294"/>
    <lineage>
        <taxon>Bacteria</taxon>
        <taxon>Pseudomonadati</taxon>
        <taxon>Pseudomonadota</taxon>
        <taxon>Gammaproteobacteria</taxon>
        <taxon>Pseudomonadales</taxon>
        <taxon>Pseudomonadaceae</taxon>
        <taxon>Pseudomonas</taxon>
    </lineage>
</organism>
<dbReference type="InterPro" id="IPR036111">
    <property type="entry name" value="Mal/L-sulfo/L-lacto_DH-like_sf"/>
</dbReference>
<name>A0A5E7UYU3_PSEFL</name>
<dbReference type="InterPro" id="IPR043143">
    <property type="entry name" value="Mal/L-sulf/L-lact_DH-like_NADP"/>
</dbReference>
<dbReference type="PANTHER" id="PTHR11091">
    <property type="entry name" value="OXIDOREDUCTASE-RELATED"/>
    <property type="match status" value="1"/>
</dbReference>
<dbReference type="SUPFAM" id="SSF89733">
    <property type="entry name" value="L-sulfolactate dehydrogenase-like"/>
    <property type="match status" value="1"/>
</dbReference>
<dbReference type="InterPro" id="IPR003767">
    <property type="entry name" value="Malate/L-lactate_DH-like"/>
</dbReference>
<dbReference type="PANTHER" id="PTHR11091:SF0">
    <property type="entry name" value="MALATE DEHYDROGENASE"/>
    <property type="match status" value="1"/>
</dbReference>
<protein>
    <submittedName>
        <fullName evidence="3">Hydroxycarboxylate dehydrogenase B</fullName>
        <ecNumber evidence="3">1.1.1.-</ecNumber>
    </submittedName>
</protein>
<reference evidence="3 4" key="1">
    <citation type="submission" date="2019-09" db="EMBL/GenBank/DDBJ databases">
        <authorList>
            <person name="Chandra G."/>
            <person name="Truman W A."/>
        </authorList>
    </citation>
    <scope>NUCLEOTIDE SEQUENCE [LARGE SCALE GENOMIC DNA]</scope>
    <source>
        <strain evidence="3">PS928</strain>
    </source>
</reference>
<sequence>MSLIATTRYDAQTLTTFVEHLFATAGADAEVARVVTRVLLEGELLGHRTHGLNLVSRYIGGMLTGQVKASAGLLEQVSDSGISALFDGHYVLGPYCVSRALDCAAKGATAQGIGIAVVRRASHIGCLAAYLKPFTDRGLVAMVYSSDPSVGLVCAHGGIDPIYTPNPIAAGIPTRGEPILLDVSMSTVTLGLVGQCREAGSPLPHPVLMSNEGQLSDDPADFFTTPPGSILPLGGQAFGHKGFALAILVEALTSGLAGHGRKDTPDQWGASATAVVIDPRFFGGLDAFTDESSFLSKLILASRPVDPERPVRLPGQAGLKLREQALLEGVSLSQKVIDDLNQCAAQLQQPALAHPIQL</sequence>
<dbReference type="EMBL" id="CABVJF010000015">
    <property type="protein sequence ID" value="VVQ12704.1"/>
    <property type="molecule type" value="Genomic_DNA"/>
</dbReference>
<evidence type="ECO:0000313" key="4">
    <source>
        <dbReference type="Proteomes" id="UP000381378"/>
    </source>
</evidence>
<gene>
    <name evidence="3" type="primary">hcxB</name>
    <name evidence="3" type="ORF">PS928_03912</name>
</gene>
<dbReference type="Gene3D" id="1.10.1530.10">
    <property type="match status" value="1"/>
</dbReference>
<dbReference type="Gene3D" id="3.30.1370.60">
    <property type="entry name" value="Hypothetical oxidoreductase yiak, domain 2"/>
    <property type="match status" value="1"/>
</dbReference>
<keyword evidence="2 3" id="KW-0560">Oxidoreductase</keyword>
<evidence type="ECO:0000256" key="2">
    <source>
        <dbReference type="ARBA" id="ARBA00023002"/>
    </source>
</evidence>
<dbReference type="EC" id="1.1.1.-" evidence="3"/>
<dbReference type="InterPro" id="IPR043144">
    <property type="entry name" value="Mal/L-sulf/L-lact_DH-like_ah"/>
</dbReference>
<dbReference type="AlphaFoldDB" id="A0A5E7UYU3"/>
<dbReference type="Pfam" id="PF02615">
    <property type="entry name" value="Ldh_2"/>
    <property type="match status" value="1"/>
</dbReference>
<dbReference type="Proteomes" id="UP000381378">
    <property type="component" value="Unassembled WGS sequence"/>
</dbReference>